<organism evidence="4 5">
    <name type="scientific">Thioalkalicoccus limnaeus</name>
    <dbReference type="NCBI Taxonomy" id="120681"/>
    <lineage>
        <taxon>Bacteria</taxon>
        <taxon>Pseudomonadati</taxon>
        <taxon>Pseudomonadota</taxon>
        <taxon>Gammaproteobacteria</taxon>
        <taxon>Chromatiales</taxon>
        <taxon>Chromatiaceae</taxon>
        <taxon>Thioalkalicoccus</taxon>
    </lineage>
</organism>
<evidence type="ECO:0000256" key="1">
    <source>
        <dbReference type="ARBA" id="ARBA00022723"/>
    </source>
</evidence>
<protein>
    <submittedName>
        <fullName evidence="4">CbiX/SirB N-terminal domain-containing protein</fullName>
    </submittedName>
</protein>
<name>A0ABV4BHA8_9GAMM</name>
<dbReference type="PANTHER" id="PTHR33542:SF3">
    <property type="entry name" value="SIROHYDROCHLORIN FERROCHELATASE, CHLOROPLASTIC"/>
    <property type="match status" value="1"/>
</dbReference>
<keyword evidence="2" id="KW-0456">Lyase</keyword>
<dbReference type="PANTHER" id="PTHR33542">
    <property type="entry name" value="SIROHYDROCHLORIN FERROCHELATASE, CHLOROPLASTIC"/>
    <property type="match status" value="1"/>
</dbReference>
<sequence>MRPTILLVDNGSSRASATRDLRRLASALTERVGVTVHPVSLLHADRTPAAELDGVPADTFAPFLARRLAGGDRDFFVIPLFFGQSRALTHYIPECVKDAENEHGAFRLRAAPTLCPLPDGEPRLLRILLDNIERAARETGCPPKRVLLVDHGSPIPEVNAVRRWLAAGLRRALGPGARVDEAVMERRPGPAYDFNGERLDEALARLACEDRSAPIFLSLLFLSAGRHAGPGGDIDGMRRTAERTQSGLRIVTTELVGQHPLLIDLLADRIRVDAEFSSAPEPNQDSVKTGSTSPPAVCR</sequence>
<accession>A0ABV4BHA8</accession>
<gene>
    <name evidence="4" type="ORF">ABC977_16075</name>
</gene>
<keyword evidence="5" id="KW-1185">Reference proteome</keyword>
<feature type="compositionally biased region" description="Polar residues" evidence="3">
    <location>
        <begin position="280"/>
        <end position="299"/>
    </location>
</feature>
<evidence type="ECO:0000313" key="4">
    <source>
        <dbReference type="EMBL" id="MEY6433922.1"/>
    </source>
</evidence>
<proteinExistence type="predicted"/>
<dbReference type="Proteomes" id="UP001564408">
    <property type="component" value="Unassembled WGS sequence"/>
</dbReference>
<evidence type="ECO:0000256" key="2">
    <source>
        <dbReference type="ARBA" id="ARBA00023239"/>
    </source>
</evidence>
<evidence type="ECO:0000256" key="3">
    <source>
        <dbReference type="SAM" id="MobiDB-lite"/>
    </source>
</evidence>
<dbReference type="Gene3D" id="3.40.50.1400">
    <property type="match status" value="2"/>
</dbReference>
<dbReference type="RefSeq" id="WP_369668308.1">
    <property type="nucleotide sequence ID" value="NZ_JBDKXB010000033.1"/>
</dbReference>
<feature type="region of interest" description="Disordered" evidence="3">
    <location>
        <begin position="277"/>
        <end position="299"/>
    </location>
</feature>
<dbReference type="InterPro" id="IPR002762">
    <property type="entry name" value="CbiX-like"/>
</dbReference>
<dbReference type="EMBL" id="JBDKXB010000033">
    <property type="protein sequence ID" value="MEY6433922.1"/>
    <property type="molecule type" value="Genomic_DNA"/>
</dbReference>
<reference evidence="4 5" key="1">
    <citation type="submission" date="2024-05" db="EMBL/GenBank/DDBJ databases">
        <title>Genome Sequence and Characterization of the New Strain Purple Sulfur Bacterium of Genus Thioalkalicoccus.</title>
        <authorList>
            <person name="Bryantseva I.A."/>
            <person name="Kyndt J.A."/>
            <person name="Imhoff J.F."/>
        </authorList>
    </citation>
    <scope>NUCLEOTIDE SEQUENCE [LARGE SCALE GENOMIC DNA]</scope>
    <source>
        <strain evidence="4 5">Um2</strain>
    </source>
</reference>
<comment type="caution">
    <text evidence="4">The sequence shown here is derived from an EMBL/GenBank/DDBJ whole genome shotgun (WGS) entry which is preliminary data.</text>
</comment>
<dbReference type="SUPFAM" id="SSF53800">
    <property type="entry name" value="Chelatase"/>
    <property type="match status" value="1"/>
</dbReference>
<dbReference type="Pfam" id="PF01903">
    <property type="entry name" value="CbiX"/>
    <property type="match status" value="1"/>
</dbReference>
<dbReference type="InterPro" id="IPR050963">
    <property type="entry name" value="Sirohydro_Cobaltochel/CbiX"/>
</dbReference>
<evidence type="ECO:0000313" key="5">
    <source>
        <dbReference type="Proteomes" id="UP001564408"/>
    </source>
</evidence>
<keyword evidence="1" id="KW-0479">Metal-binding</keyword>